<evidence type="ECO:0000256" key="3">
    <source>
        <dbReference type="PIRSR" id="PIRSR610905-1"/>
    </source>
</evidence>
<dbReference type="InterPro" id="IPR008928">
    <property type="entry name" value="6-hairpin_glycosidase_sf"/>
</dbReference>
<dbReference type="AlphaFoldDB" id="A0A084JPF3"/>
<dbReference type="PANTHER" id="PTHR36845:SF1">
    <property type="entry name" value="HYDROLASE, PUTATIVE (AFU_ORTHOLOGUE AFUA_7G05090)-RELATED"/>
    <property type="match status" value="1"/>
</dbReference>
<name>A0A084JPF3_9FIRM</name>
<dbReference type="EMBL" id="JPME01000008">
    <property type="protein sequence ID" value="KEZ90837.1"/>
    <property type="molecule type" value="Genomic_DNA"/>
</dbReference>
<dbReference type="InterPro" id="IPR010905">
    <property type="entry name" value="Glyco_hydro_88"/>
</dbReference>
<dbReference type="Gene3D" id="1.50.10.10">
    <property type="match status" value="1"/>
</dbReference>
<keyword evidence="1 5" id="KW-0378">Hydrolase</keyword>
<dbReference type="GO" id="GO:0000272">
    <property type="term" value="P:polysaccharide catabolic process"/>
    <property type="evidence" value="ECO:0007669"/>
    <property type="project" value="TreeGrafter"/>
</dbReference>
<gene>
    <name evidence="5" type="ORF">IO98_05440</name>
</gene>
<evidence type="ECO:0000313" key="5">
    <source>
        <dbReference type="EMBL" id="KEZ90837.1"/>
    </source>
</evidence>
<feature type="binding site" evidence="4">
    <location>
        <position position="96"/>
    </location>
    <ligand>
        <name>substrate</name>
    </ligand>
</feature>
<feature type="binding site" evidence="4">
    <location>
        <position position="153"/>
    </location>
    <ligand>
        <name>substrate</name>
    </ligand>
</feature>
<dbReference type="Pfam" id="PF07470">
    <property type="entry name" value="Glyco_hydro_88"/>
    <property type="match status" value="1"/>
</dbReference>
<organism evidence="5 6">
    <name type="scientific">Lacrimispora celerecrescens</name>
    <dbReference type="NCBI Taxonomy" id="29354"/>
    <lineage>
        <taxon>Bacteria</taxon>
        <taxon>Bacillati</taxon>
        <taxon>Bacillota</taxon>
        <taxon>Clostridia</taxon>
        <taxon>Lachnospirales</taxon>
        <taxon>Lachnospiraceae</taxon>
        <taxon>Lacrimispora</taxon>
    </lineage>
</organism>
<dbReference type="RefSeq" id="WP_038278766.1">
    <property type="nucleotide sequence ID" value="NZ_JPME01000008.1"/>
</dbReference>
<evidence type="ECO:0000256" key="2">
    <source>
        <dbReference type="ARBA" id="ARBA00038358"/>
    </source>
</evidence>
<comment type="caution">
    <text evidence="5">The sequence shown here is derived from an EMBL/GenBank/DDBJ whole genome shotgun (WGS) entry which is preliminary data.</text>
</comment>
<accession>A0A084JPF3</accession>
<dbReference type="GO" id="GO:0052757">
    <property type="term" value="F:chondroitin hydrolase activity"/>
    <property type="evidence" value="ECO:0007669"/>
    <property type="project" value="TreeGrafter"/>
</dbReference>
<dbReference type="SUPFAM" id="SSF48208">
    <property type="entry name" value="Six-hairpin glycosidases"/>
    <property type="match status" value="1"/>
</dbReference>
<dbReference type="Proteomes" id="UP000028525">
    <property type="component" value="Unassembled WGS sequence"/>
</dbReference>
<dbReference type="STRING" id="29354.IO98_05440"/>
<reference evidence="5 6" key="1">
    <citation type="submission" date="2014-07" db="EMBL/GenBank/DDBJ databases">
        <title>Draft genome of Clostridium celerecrescens 152B isolated from sediments associated with methane hydrate from Krishna Godavari basin.</title>
        <authorList>
            <person name="Honkalas V.S."/>
            <person name="Dabir A.P."/>
            <person name="Arora P."/>
            <person name="Dhakephalkar P.K."/>
        </authorList>
    </citation>
    <scope>NUCLEOTIDE SEQUENCE [LARGE SCALE GENOMIC DNA]</scope>
    <source>
        <strain evidence="5 6">152B</strain>
    </source>
</reference>
<protein>
    <submittedName>
        <fullName evidence="5">Glycosyl hydrolase family 88</fullName>
    </submittedName>
</protein>
<dbReference type="PANTHER" id="PTHR36845">
    <property type="entry name" value="HYDROLASE, PUTATIVE (AFU_ORTHOLOGUE AFUA_7G05090)-RELATED"/>
    <property type="match status" value="1"/>
</dbReference>
<dbReference type="InterPro" id="IPR052369">
    <property type="entry name" value="UG_Glycosaminoglycan_Hydrolase"/>
</dbReference>
<evidence type="ECO:0000256" key="1">
    <source>
        <dbReference type="ARBA" id="ARBA00022801"/>
    </source>
</evidence>
<evidence type="ECO:0000256" key="4">
    <source>
        <dbReference type="PIRSR" id="PIRSR610905-2"/>
    </source>
</evidence>
<proteinExistence type="inferred from homology"/>
<comment type="similarity">
    <text evidence="2">Belongs to the glycosyl hydrolase 88 family.</text>
</comment>
<evidence type="ECO:0000313" key="6">
    <source>
        <dbReference type="Proteomes" id="UP000028525"/>
    </source>
</evidence>
<feature type="active site" description="Nucleophile" evidence="3">
    <location>
        <position position="96"/>
    </location>
</feature>
<feature type="binding site" evidence="4">
    <location>
        <position position="229"/>
    </location>
    <ligand>
        <name>substrate</name>
    </ligand>
</feature>
<feature type="active site" description="Proton donor" evidence="3">
    <location>
        <position position="153"/>
    </location>
</feature>
<dbReference type="InterPro" id="IPR012341">
    <property type="entry name" value="6hp_glycosidase-like_sf"/>
</dbReference>
<feature type="binding site" evidence="4">
    <location>
        <position position="225"/>
    </location>
    <ligand>
        <name>substrate</name>
    </ligand>
</feature>
<sequence>MDQWIENLDEIYKKIDKKLLAECSRMGDKIPYIAENGRYEKDMRDVNLSFWTNSFWAGMMWQMFQTTGNKIYQEYAEKTEVTLDEALRRFEGLHHDVGFMWLHTAVANYRLTGNPESRSRAIHAATILAGRFNVSGNFIRAWNLDRTGWMIVDCMMNISLLYWASDELGDPRFAEIANRHADTALRVLVREDGSCNHIAVLDPVTGEVLEKPEGQGYSQGSSWTRGQAWAIYGFALAFRHTGKEEYLMAAKKVAHYFIANVAMTDYVSLVDFRAPKEPVQWDTTASACAACGMLEIAELVPELEKNLYYENGVKILKKLEKDFCNWKEEEDGILQYGTAAYHKEEETHVPIIYGDYFFVEGILRLMDKSFMIW</sequence>
<keyword evidence="6" id="KW-1185">Reference proteome</keyword>